<dbReference type="InterPro" id="IPR046521">
    <property type="entry name" value="DUF6698"/>
</dbReference>
<dbReference type="Proteomes" id="UP001362999">
    <property type="component" value="Unassembled WGS sequence"/>
</dbReference>
<protein>
    <submittedName>
        <fullName evidence="1">Uncharacterized protein</fullName>
    </submittedName>
</protein>
<sequence length="338" mass="37985">MPDDHGINELAEDITDEQLEWLAEKRSNERNFQAYHEIERLIPGFSARIAGMDADTRADFFTLFQKGANDARSDDFGRVSGLLGTWINEDRHKPELKVFDRTPSMMVTDERTGEQRLMEQSAPLLGKTRATRGLPHDIAGALLTSISLDWNDFGTRTKIRNGQEDLNIDYYARVFYDGFNGDPQNLETGFCRSRYLLNAYRAVFTAPSSVVKDDENTPPVKKTKGPNGKCVAVKLGMDGKVTGRSIAYVCAHVWLSLTPATAWTDEYYQVSLPQMYDFLVDYFEAPEAGTQARARVDALLAWWNQQIYPTHSASAATNKTASASRAALRRQRAALEHS</sequence>
<organism evidence="1 2">
    <name type="scientific">Favolaschia claudopus</name>
    <dbReference type="NCBI Taxonomy" id="2862362"/>
    <lineage>
        <taxon>Eukaryota</taxon>
        <taxon>Fungi</taxon>
        <taxon>Dikarya</taxon>
        <taxon>Basidiomycota</taxon>
        <taxon>Agaricomycotina</taxon>
        <taxon>Agaricomycetes</taxon>
        <taxon>Agaricomycetidae</taxon>
        <taxon>Agaricales</taxon>
        <taxon>Marasmiineae</taxon>
        <taxon>Mycenaceae</taxon>
        <taxon>Favolaschia</taxon>
    </lineage>
</organism>
<evidence type="ECO:0000313" key="1">
    <source>
        <dbReference type="EMBL" id="KAK7007537.1"/>
    </source>
</evidence>
<dbReference type="AlphaFoldDB" id="A0AAW0AFU9"/>
<name>A0AAW0AFU9_9AGAR</name>
<dbReference type="EMBL" id="JAWWNJ010000070">
    <property type="protein sequence ID" value="KAK7007537.1"/>
    <property type="molecule type" value="Genomic_DNA"/>
</dbReference>
<proteinExistence type="predicted"/>
<gene>
    <name evidence="1" type="ORF">R3P38DRAFT_3027796</name>
</gene>
<dbReference type="Pfam" id="PF20414">
    <property type="entry name" value="DUF6698"/>
    <property type="match status" value="1"/>
</dbReference>
<keyword evidence="2" id="KW-1185">Reference proteome</keyword>
<evidence type="ECO:0000313" key="2">
    <source>
        <dbReference type="Proteomes" id="UP001362999"/>
    </source>
</evidence>
<comment type="caution">
    <text evidence="1">The sequence shown here is derived from an EMBL/GenBank/DDBJ whole genome shotgun (WGS) entry which is preliminary data.</text>
</comment>
<accession>A0AAW0AFU9</accession>
<reference evidence="1 2" key="1">
    <citation type="journal article" date="2024" name="J Genomics">
        <title>Draft genome sequencing and assembly of Favolaschia claudopus CIRM-BRFM 2984 isolated from oak limbs.</title>
        <authorList>
            <person name="Navarro D."/>
            <person name="Drula E."/>
            <person name="Chaduli D."/>
            <person name="Cazenave R."/>
            <person name="Ahrendt S."/>
            <person name="Wang J."/>
            <person name="Lipzen A."/>
            <person name="Daum C."/>
            <person name="Barry K."/>
            <person name="Grigoriev I.V."/>
            <person name="Favel A."/>
            <person name="Rosso M.N."/>
            <person name="Martin F."/>
        </authorList>
    </citation>
    <scope>NUCLEOTIDE SEQUENCE [LARGE SCALE GENOMIC DNA]</scope>
    <source>
        <strain evidence="1 2">CIRM-BRFM 2984</strain>
    </source>
</reference>